<keyword evidence="1" id="KW-0472">Membrane</keyword>
<organism evidence="2 3">
    <name type="scientific">Scophthalmus maximus</name>
    <name type="common">Turbot</name>
    <name type="synonym">Psetta maxima</name>
    <dbReference type="NCBI Taxonomy" id="52904"/>
    <lineage>
        <taxon>Eukaryota</taxon>
        <taxon>Metazoa</taxon>
        <taxon>Chordata</taxon>
        <taxon>Craniata</taxon>
        <taxon>Vertebrata</taxon>
        <taxon>Euteleostomi</taxon>
        <taxon>Actinopterygii</taxon>
        <taxon>Neopterygii</taxon>
        <taxon>Teleostei</taxon>
        <taxon>Neoteleostei</taxon>
        <taxon>Acanthomorphata</taxon>
        <taxon>Carangaria</taxon>
        <taxon>Pleuronectiformes</taxon>
        <taxon>Pleuronectoidei</taxon>
        <taxon>Scophthalmidae</taxon>
        <taxon>Scophthalmus</taxon>
    </lineage>
</organism>
<feature type="transmembrane region" description="Helical" evidence="1">
    <location>
        <begin position="21"/>
        <end position="40"/>
    </location>
</feature>
<protein>
    <submittedName>
        <fullName evidence="2">Uncharacterized protein</fullName>
    </submittedName>
</protein>
<evidence type="ECO:0000256" key="1">
    <source>
        <dbReference type="SAM" id="Phobius"/>
    </source>
</evidence>
<sequence length="74" mass="8675">MWSRLTSVNTQQSCCSSFMSYKLFQFCIINIITIIIDYFGSIGTEDNDIIHQRQKVIDHMFGGRKLRSHRSEDL</sequence>
<keyword evidence="1" id="KW-1133">Transmembrane helix</keyword>
<dbReference type="EMBL" id="VEVO01000014">
    <property type="protein sequence ID" value="KAF0031276.1"/>
    <property type="molecule type" value="Genomic_DNA"/>
</dbReference>
<dbReference type="Proteomes" id="UP000438429">
    <property type="component" value="Unassembled WGS sequence"/>
</dbReference>
<evidence type="ECO:0000313" key="2">
    <source>
        <dbReference type="EMBL" id="KAF0031276.1"/>
    </source>
</evidence>
<keyword evidence="1" id="KW-0812">Transmembrane</keyword>
<accession>A0A6A4S7U0</accession>
<reference evidence="2 3" key="1">
    <citation type="submission" date="2019-06" db="EMBL/GenBank/DDBJ databases">
        <title>Draft genomes of female and male turbot (Scophthalmus maximus).</title>
        <authorList>
            <person name="Xu H."/>
            <person name="Xu X.-W."/>
            <person name="Shao C."/>
            <person name="Chen S."/>
        </authorList>
    </citation>
    <scope>NUCLEOTIDE SEQUENCE [LARGE SCALE GENOMIC DNA]</scope>
    <source>
        <strain evidence="2">Ysfricsl-2016a</strain>
        <tissue evidence="2">Blood</tissue>
    </source>
</reference>
<evidence type="ECO:0000313" key="3">
    <source>
        <dbReference type="Proteomes" id="UP000438429"/>
    </source>
</evidence>
<dbReference type="AlphaFoldDB" id="A0A6A4S7U0"/>
<name>A0A6A4S7U0_SCOMX</name>
<comment type="caution">
    <text evidence="2">The sequence shown here is derived from an EMBL/GenBank/DDBJ whole genome shotgun (WGS) entry which is preliminary data.</text>
</comment>
<gene>
    <name evidence="2" type="ORF">F2P81_015831</name>
</gene>
<proteinExistence type="predicted"/>